<dbReference type="AlphaFoldDB" id="A0A382N9B3"/>
<evidence type="ECO:0008006" key="3">
    <source>
        <dbReference type="Google" id="ProtNLM"/>
    </source>
</evidence>
<evidence type="ECO:0000256" key="1">
    <source>
        <dbReference type="SAM" id="MobiDB-lite"/>
    </source>
</evidence>
<reference evidence="2" key="1">
    <citation type="submission" date="2018-05" db="EMBL/GenBank/DDBJ databases">
        <authorList>
            <person name="Lanie J.A."/>
            <person name="Ng W.-L."/>
            <person name="Kazmierczak K.M."/>
            <person name="Andrzejewski T.M."/>
            <person name="Davidsen T.M."/>
            <person name="Wayne K.J."/>
            <person name="Tettelin H."/>
            <person name="Glass J.I."/>
            <person name="Rusch D."/>
            <person name="Podicherti R."/>
            <person name="Tsui H.-C.T."/>
            <person name="Winkler M.E."/>
        </authorList>
    </citation>
    <scope>NUCLEOTIDE SEQUENCE</scope>
</reference>
<feature type="region of interest" description="Disordered" evidence="1">
    <location>
        <begin position="197"/>
        <end position="219"/>
    </location>
</feature>
<name>A0A382N9B3_9ZZZZ</name>
<organism evidence="2">
    <name type="scientific">marine metagenome</name>
    <dbReference type="NCBI Taxonomy" id="408172"/>
    <lineage>
        <taxon>unclassified sequences</taxon>
        <taxon>metagenomes</taxon>
        <taxon>ecological metagenomes</taxon>
    </lineage>
</organism>
<protein>
    <recommendedName>
        <fullName evidence="3">F5/8 type C domain-containing protein</fullName>
    </recommendedName>
</protein>
<feature type="non-terminal residue" evidence="2">
    <location>
        <position position="1"/>
    </location>
</feature>
<proteinExistence type="predicted"/>
<feature type="compositionally biased region" description="Gly residues" evidence="1">
    <location>
        <begin position="21"/>
        <end position="34"/>
    </location>
</feature>
<gene>
    <name evidence="2" type="ORF">METZ01_LOCUS310174</name>
</gene>
<feature type="non-terminal residue" evidence="2">
    <location>
        <position position="372"/>
    </location>
</feature>
<evidence type="ECO:0000313" key="2">
    <source>
        <dbReference type="EMBL" id="SVC57320.1"/>
    </source>
</evidence>
<dbReference type="Gene3D" id="2.60.120.260">
    <property type="entry name" value="Galactose-binding domain-like"/>
    <property type="match status" value="1"/>
</dbReference>
<feature type="region of interest" description="Disordered" evidence="1">
    <location>
        <begin position="17"/>
        <end position="36"/>
    </location>
</feature>
<dbReference type="EMBL" id="UINC01098638">
    <property type="protein sequence ID" value="SVC57320.1"/>
    <property type="molecule type" value="Genomic_DNA"/>
</dbReference>
<accession>A0A382N9B3</accession>
<sequence>GLWDRALSQEDIQAVMNNGVAGDGDGGGDGGGRGDLVDISQPENAVVPTSDNHPGGEHAGLAIDNNDQTKYLNFDTLDTGLTITTSGGVVTGLGLTSANDAPPRDPATFVLSGSNDGGATFTEIASGDIPAFGDRFELQEVFFANDAAYTTYELIFPTVADEGGANSMQIAEIELLGTPADVPEPLLPPELPWSVGRNDDAWPAGDGGGPNTSFMQETGTNELPGNPASPEVAQQADDDYYWAGVYSTVIAGNGDYTPVGEVAANEEAAERAFAGTDNDLRYHFNLPESLQPTDQLSVSYDALNLHTDGQTDARYGVEVYVNNVQVQSEVVIRPEQLGQTYDTEPFTVADVNAEVGLGYDNIITLKGVNYNA</sequence>